<keyword evidence="5" id="KW-0407">Ion channel</keyword>
<feature type="domain" description="RCK C-terminal" evidence="4">
    <location>
        <begin position="240"/>
        <end position="325"/>
    </location>
</feature>
<evidence type="ECO:0000313" key="5">
    <source>
        <dbReference type="EMBL" id="GAA4624132.1"/>
    </source>
</evidence>
<dbReference type="PANTHER" id="PTHR43833:SF9">
    <property type="entry name" value="POTASSIUM CHANNEL PROTEIN YUGO-RELATED"/>
    <property type="match status" value="1"/>
</dbReference>
<dbReference type="Gene3D" id="1.10.287.70">
    <property type="match status" value="1"/>
</dbReference>
<dbReference type="InterPro" id="IPR003148">
    <property type="entry name" value="RCK_N"/>
</dbReference>
<feature type="transmembrane region" description="Helical" evidence="2">
    <location>
        <begin position="57"/>
        <end position="82"/>
    </location>
</feature>
<gene>
    <name evidence="5" type="ORF">GCM10023196_023080</name>
</gene>
<reference evidence="6" key="1">
    <citation type="journal article" date="2019" name="Int. J. Syst. Evol. Microbiol.">
        <title>The Global Catalogue of Microorganisms (GCM) 10K type strain sequencing project: providing services to taxonomists for standard genome sequencing and annotation.</title>
        <authorList>
            <consortium name="The Broad Institute Genomics Platform"/>
            <consortium name="The Broad Institute Genome Sequencing Center for Infectious Disease"/>
            <person name="Wu L."/>
            <person name="Ma J."/>
        </authorList>
    </citation>
    <scope>NUCLEOTIDE SEQUENCE [LARGE SCALE GENOMIC DNA]</scope>
    <source>
        <strain evidence="6">JCM 17939</strain>
    </source>
</reference>
<dbReference type="Pfam" id="PF07885">
    <property type="entry name" value="Ion_trans_2"/>
    <property type="match status" value="1"/>
</dbReference>
<dbReference type="InterPro" id="IPR036721">
    <property type="entry name" value="RCK_C_sf"/>
</dbReference>
<dbReference type="InterPro" id="IPR006037">
    <property type="entry name" value="RCK_C"/>
</dbReference>
<proteinExistence type="predicted"/>
<protein>
    <submittedName>
        <fullName evidence="5">Potassium channel protein</fullName>
    </submittedName>
</protein>
<dbReference type="Pfam" id="PF02080">
    <property type="entry name" value="TrkA_C"/>
    <property type="match status" value="1"/>
</dbReference>
<keyword evidence="6" id="KW-1185">Reference proteome</keyword>
<evidence type="ECO:0000259" key="4">
    <source>
        <dbReference type="PROSITE" id="PS51202"/>
    </source>
</evidence>
<accession>A0ABP8U712</accession>
<dbReference type="EMBL" id="BAABHK010000003">
    <property type="protein sequence ID" value="GAA4624132.1"/>
    <property type="molecule type" value="Genomic_DNA"/>
</dbReference>
<keyword evidence="5" id="KW-0813">Transport</keyword>
<keyword evidence="2" id="KW-0472">Membrane</keyword>
<dbReference type="InterPro" id="IPR036291">
    <property type="entry name" value="NAD(P)-bd_dom_sf"/>
</dbReference>
<feature type="domain" description="RCK N-terminal" evidence="3">
    <location>
        <begin position="103"/>
        <end position="216"/>
    </location>
</feature>
<sequence>MRRLQIAVACLALVIVGGSIGYMLLGFTPLDAVYQTVTTVSTVGFREVRHLTTAGEIFTIFVILVGVGTALYTFGTVLEALLEGHVRAHVERRRMDRAIGRMSGHVIICGWGRVGQASGQYLASMGHRIVVIDRNSSRLTGIEHAHVVGDVTEDQVLHEAGITRAASLIAALETDADNVYVTLSSRALRPDLVIIARARNESSKSKLLRAGADRAVNPQLIGGRRMAAFALHPEVTEFLDVVMHDETLEFQIEQVEIRPESPLAGRTVREAALRESTGVLLLAIRTDAGRFLADPPPETPLEPPATLIAFGAPAQLDALRNKAEGTS</sequence>
<organism evidence="5 6">
    <name type="scientific">Actinoallomurus vinaceus</name>
    <dbReference type="NCBI Taxonomy" id="1080074"/>
    <lineage>
        <taxon>Bacteria</taxon>
        <taxon>Bacillati</taxon>
        <taxon>Actinomycetota</taxon>
        <taxon>Actinomycetes</taxon>
        <taxon>Streptosporangiales</taxon>
        <taxon>Thermomonosporaceae</taxon>
        <taxon>Actinoallomurus</taxon>
    </lineage>
</organism>
<name>A0ABP8U712_9ACTN</name>
<dbReference type="Pfam" id="PF02254">
    <property type="entry name" value="TrkA_N"/>
    <property type="match status" value="1"/>
</dbReference>
<dbReference type="SUPFAM" id="SSF81324">
    <property type="entry name" value="Voltage-gated potassium channels"/>
    <property type="match status" value="1"/>
</dbReference>
<dbReference type="InterPro" id="IPR050721">
    <property type="entry name" value="Trk_Ktr_HKT_K-transport"/>
</dbReference>
<dbReference type="InterPro" id="IPR013099">
    <property type="entry name" value="K_chnl_dom"/>
</dbReference>
<dbReference type="SUPFAM" id="SSF116726">
    <property type="entry name" value="TrkA C-terminal domain-like"/>
    <property type="match status" value="1"/>
</dbReference>
<dbReference type="Gene3D" id="3.30.70.1450">
    <property type="entry name" value="Regulator of K+ conductance, C-terminal domain"/>
    <property type="match status" value="1"/>
</dbReference>
<keyword evidence="5" id="KW-0406">Ion transport</keyword>
<evidence type="ECO:0000256" key="1">
    <source>
        <dbReference type="ARBA" id="ARBA00004651"/>
    </source>
</evidence>
<evidence type="ECO:0000313" key="6">
    <source>
        <dbReference type="Proteomes" id="UP001501442"/>
    </source>
</evidence>
<dbReference type="GO" id="GO:0034220">
    <property type="term" value="P:monoatomic ion transmembrane transport"/>
    <property type="evidence" value="ECO:0007669"/>
    <property type="project" value="UniProtKB-KW"/>
</dbReference>
<dbReference type="PROSITE" id="PS51202">
    <property type="entry name" value="RCK_C"/>
    <property type="match status" value="1"/>
</dbReference>
<keyword evidence="2" id="KW-0812">Transmembrane</keyword>
<dbReference type="PROSITE" id="PS51201">
    <property type="entry name" value="RCK_N"/>
    <property type="match status" value="1"/>
</dbReference>
<dbReference type="Gene3D" id="3.40.50.720">
    <property type="entry name" value="NAD(P)-binding Rossmann-like Domain"/>
    <property type="match status" value="1"/>
</dbReference>
<comment type="subcellular location">
    <subcellularLocation>
        <location evidence="1">Cell membrane</location>
        <topology evidence="1">Multi-pass membrane protein</topology>
    </subcellularLocation>
</comment>
<comment type="caution">
    <text evidence="5">The sequence shown here is derived from an EMBL/GenBank/DDBJ whole genome shotgun (WGS) entry which is preliminary data.</text>
</comment>
<dbReference type="SUPFAM" id="SSF51735">
    <property type="entry name" value="NAD(P)-binding Rossmann-fold domains"/>
    <property type="match status" value="1"/>
</dbReference>
<dbReference type="PANTHER" id="PTHR43833">
    <property type="entry name" value="POTASSIUM CHANNEL PROTEIN 2-RELATED-RELATED"/>
    <property type="match status" value="1"/>
</dbReference>
<evidence type="ECO:0000259" key="3">
    <source>
        <dbReference type="PROSITE" id="PS51201"/>
    </source>
</evidence>
<dbReference type="Proteomes" id="UP001501442">
    <property type="component" value="Unassembled WGS sequence"/>
</dbReference>
<keyword evidence="2" id="KW-1133">Transmembrane helix</keyword>
<evidence type="ECO:0000256" key="2">
    <source>
        <dbReference type="SAM" id="Phobius"/>
    </source>
</evidence>